<feature type="region of interest" description="Disordered" evidence="3">
    <location>
        <begin position="1"/>
        <end position="48"/>
    </location>
</feature>
<organism evidence="4 5">
    <name type="scientific">Platanthera zijinensis</name>
    <dbReference type="NCBI Taxonomy" id="2320716"/>
    <lineage>
        <taxon>Eukaryota</taxon>
        <taxon>Viridiplantae</taxon>
        <taxon>Streptophyta</taxon>
        <taxon>Embryophyta</taxon>
        <taxon>Tracheophyta</taxon>
        <taxon>Spermatophyta</taxon>
        <taxon>Magnoliopsida</taxon>
        <taxon>Liliopsida</taxon>
        <taxon>Asparagales</taxon>
        <taxon>Orchidaceae</taxon>
        <taxon>Orchidoideae</taxon>
        <taxon>Orchideae</taxon>
        <taxon>Orchidinae</taxon>
        <taxon>Platanthera</taxon>
    </lineage>
</organism>
<comment type="caution">
    <text evidence="4">The sequence shown here is derived from an EMBL/GenBank/DDBJ whole genome shotgun (WGS) entry which is preliminary data.</text>
</comment>
<evidence type="ECO:0000256" key="3">
    <source>
        <dbReference type="SAM" id="MobiDB-lite"/>
    </source>
</evidence>
<dbReference type="PANTHER" id="PTHR11843">
    <property type="entry name" value="40S RIBOSOMAL PROTEIN S12"/>
    <property type="match status" value="1"/>
</dbReference>
<dbReference type="InterPro" id="IPR029064">
    <property type="entry name" value="Ribosomal_eL30-like_sf"/>
</dbReference>
<dbReference type="GO" id="GO:0005840">
    <property type="term" value="C:ribosome"/>
    <property type="evidence" value="ECO:0007669"/>
    <property type="project" value="UniProtKB-KW"/>
</dbReference>
<reference evidence="4 5" key="1">
    <citation type="journal article" date="2022" name="Nat. Plants">
        <title>Genomes of leafy and leafless Platanthera orchids illuminate the evolution of mycoheterotrophy.</title>
        <authorList>
            <person name="Li M.H."/>
            <person name="Liu K.W."/>
            <person name="Li Z."/>
            <person name="Lu H.C."/>
            <person name="Ye Q.L."/>
            <person name="Zhang D."/>
            <person name="Wang J.Y."/>
            <person name="Li Y.F."/>
            <person name="Zhong Z.M."/>
            <person name="Liu X."/>
            <person name="Yu X."/>
            <person name="Liu D.K."/>
            <person name="Tu X.D."/>
            <person name="Liu B."/>
            <person name="Hao Y."/>
            <person name="Liao X.Y."/>
            <person name="Jiang Y.T."/>
            <person name="Sun W.H."/>
            <person name="Chen J."/>
            <person name="Chen Y.Q."/>
            <person name="Ai Y."/>
            <person name="Zhai J.W."/>
            <person name="Wu S.S."/>
            <person name="Zhou Z."/>
            <person name="Hsiao Y.Y."/>
            <person name="Wu W.L."/>
            <person name="Chen Y.Y."/>
            <person name="Lin Y.F."/>
            <person name="Hsu J.L."/>
            <person name="Li C.Y."/>
            <person name="Wang Z.W."/>
            <person name="Zhao X."/>
            <person name="Zhong W.Y."/>
            <person name="Ma X.K."/>
            <person name="Ma L."/>
            <person name="Huang J."/>
            <person name="Chen G.Z."/>
            <person name="Huang M.Z."/>
            <person name="Huang L."/>
            <person name="Peng D.H."/>
            <person name="Luo Y.B."/>
            <person name="Zou S.Q."/>
            <person name="Chen S.P."/>
            <person name="Lan S."/>
            <person name="Tsai W.C."/>
            <person name="Van de Peer Y."/>
            <person name="Liu Z.J."/>
        </authorList>
    </citation>
    <scope>NUCLEOTIDE SEQUENCE [LARGE SCALE GENOMIC DNA]</scope>
    <source>
        <strain evidence="4">Lor287</strain>
    </source>
</reference>
<evidence type="ECO:0000313" key="5">
    <source>
        <dbReference type="Proteomes" id="UP001418222"/>
    </source>
</evidence>
<dbReference type="GO" id="GO:1990904">
    <property type="term" value="C:ribonucleoprotein complex"/>
    <property type="evidence" value="ECO:0007669"/>
    <property type="project" value="UniProtKB-KW"/>
</dbReference>
<dbReference type="Gene3D" id="3.30.1330.30">
    <property type="match status" value="1"/>
</dbReference>
<evidence type="ECO:0000256" key="2">
    <source>
        <dbReference type="ARBA" id="ARBA00023274"/>
    </source>
</evidence>
<evidence type="ECO:0000256" key="1">
    <source>
        <dbReference type="ARBA" id="ARBA00022980"/>
    </source>
</evidence>
<keyword evidence="1 4" id="KW-0689">Ribosomal protein</keyword>
<protein>
    <submittedName>
        <fullName evidence="4">40S ribosomal protein S12</fullName>
    </submittedName>
</protein>
<proteinExistence type="predicted"/>
<dbReference type="Proteomes" id="UP001418222">
    <property type="component" value="Unassembled WGS sequence"/>
</dbReference>
<keyword evidence="2" id="KW-0687">Ribonucleoprotein</keyword>
<keyword evidence="5" id="KW-1185">Reference proteome</keyword>
<gene>
    <name evidence="4" type="primary">RPS12</name>
    <name evidence="4" type="ORF">KSP39_PZI015461</name>
</gene>
<dbReference type="EMBL" id="JBBWWQ010000013">
    <property type="protein sequence ID" value="KAK8933566.1"/>
    <property type="molecule type" value="Genomic_DNA"/>
</dbReference>
<accession>A0AAP0BAI2</accession>
<evidence type="ECO:0000313" key="4">
    <source>
        <dbReference type="EMBL" id="KAK8933566.1"/>
    </source>
</evidence>
<name>A0AAP0BAI2_9ASPA</name>
<dbReference type="AlphaFoldDB" id="A0AAP0BAI2"/>
<sequence length="95" mass="10315">MGTRLPGMARSPRSRYGEVASRAGKARSPHSWYSKAASQEPTRLAGSSLPPLGLCKIDSGGKARKVIECICLVVKDYGEESEGLHIVQEEYVKSH</sequence>